<reference evidence="1 2" key="1">
    <citation type="submission" date="2020-05" db="EMBL/GenBank/DDBJ databases">
        <title>Identification and distribution of gene clusters putatively required for synthesis of sphingolipid metabolism inhibitors in phylogenetically diverse species of the filamentous fungus Fusarium.</title>
        <authorList>
            <person name="Kim H.-S."/>
            <person name="Busman M."/>
            <person name="Brown D.W."/>
            <person name="Divon H."/>
            <person name="Uhlig S."/>
            <person name="Proctor R.H."/>
        </authorList>
    </citation>
    <scope>NUCLEOTIDE SEQUENCE [LARGE SCALE GENOMIC DNA]</scope>
    <source>
        <strain evidence="1 2">NRRL 66243</strain>
    </source>
</reference>
<organism evidence="1 2">
    <name type="scientific">Fusarium tjaetaba</name>
    <dbReference type="NCBI Taxonomy" id="1567544"/>
    <lineage>
        <taxon>Eukaryota</taxon>
        <taxon>Fungi</taxon>
        <taxon>Dikarya</taxon>
        <taxon>Ascomycota</taxon>
        <taxon>Pezizomycotina</taxon>
        <taxon>Sordariomycetes</taxon>
        <taxon>Hypocreomycetidae</taxon>
        <taxon>Hypocreales</taxon>
        <taxon>Nectriaceae</taxon>
        <taxon>Fusarium</taxon>
        <taxon>Fusarium fujikuroi species complex</taxon>
    </lineage>
</organism>
<keyword evidence="2" id="KW-1185">Reference proteome</keyword>
<sequence>MSFNRSPVSPPPAVRRESYLWSRNKGFYLDAQALKLLCKIECYERLLHARRNRLDLNTRDLEKINFYSSKAKLNWFGSLRRRLNEQFDREKHRERQIDQLRTRLLEVQIPLDTDRIAMYEARLAKLQAKFESMIQWESVEAEKEYHKWLWEEKKREDEKNEWKIEQKKRDRELWEGKWQEFMLSEGAKKEVSRGHPKLWGSFLL</sequence>
<accession>A0A8H5RU95</accession>
<dbReference type="AlphaFoldDB" id="A0A8H5RU95"/>
<dbReference type="Proteomes" id="UP000530670">
    <property type="component" value="Unassembled WGS sequence"/>
</dbReference>
<dbReference type="EMBL" id="JAAQRI010000087">
    <property type="protein sequence ID" value="KAF5640014.1"/>
    <property type="molecule type" value="Genomic_DNA"/>
</dbReference>
<name>A0A8H5RU95_9HYPO</name>
<proteinExistence type="predicted"/>
<dbReference type="OrthoDB" id="5094103at2759"/>
<evidence type="ECO:0000313" key="1">
    <source>
        <dbReference type="EMBL" id="KAF5640014.1"/>
    </source>
</evidence>
<protein>
    <submittedName>
        <fullName evidence="1">Uncharacterized protein</fullName>
    </submittedName>
</protein>
<gene>
    <name evidence="1" type="ORF">FTJAE_4560</name>
</gene>
<evidence type="ECO:0000313" key="2">
    <source>
        <dbReference type="Proteomes" id="UP000530670"/>
    </source>
</evidence>
<dbReference type="GeneID" id="59303247"/>
<comment type="caution">
    <text evidence="1">The sequence shown here is derived from an EMBL/GenBank/DDBJ whole genome shotgun (WGS) entry which is preliminary data.</text>
</comment>
<dbReference type="RefSeq" id="XP_037208273.1">
    <property type="nucleotide sequence ID" value="XM_037350977.1"/>
</dbReference>